<dbReference type="PANTHER" id="PTHR30419:SF28">
    <property type="entry name" value="HTH-TYPE TRANSCRIPTIONAL REGULATOR BSDA"/>
    <property type="match status" value="1"/>
</dbReference>
<dbReference type="InterPro" id="IPR050950">
    <property type="entry name" value="HTH-type_LysR_regulators"/>
</dbReference>
<dbReference type="Gene3D" id="3.40.190.290">
    <property type="match status" value="1"/>
</dbReference>
<dbReference type="STRING" id="1120920.SAMN03080599_01689"/>
<dbReference type="RefSeq" id="WP_092590474.1">
    <property type="nucleotide sequence ID" value="NZ_FMWL01000007.1"/>
</dbReference>
<dbReference type="InterPro" id="IPR000847">
    <property type="entry name" value="LysR_HTH_N"/>
</dbReference>
<evidence type="ECO:0000256" key="4">
    <source>
        <dbReference type="ARBA" id="ARBA00023163"/>
    </source>
</evidence>
<sequence>MNLHQLYYFKTIAELEHYTKASEKLMVTQSSLSHSISELEKELNVKLFERNGRNVMLTKYGVFFLEYVKKSLNILEDGMAKLQDYANPGTGVVRLTYVSSLHDFIPYLITRYYEKTGNIMTKFQFYLGSTYEIEKQIENDDVDIGFSTLSINEKLAFHHIGDHETVLIVSKDHPLAVLDTVDLTDITDEKFITYNYQCQIRTYIDAIFDSLNIQPNIVSEAFHDNIIFGSVAAGFGIALVPEPLNSKYPNIKVIQIENDLPCRELHLLWHKSRYMSPAIENFKNFIIENGKIFDDYKRGIEESSQILL</sequence>
<dbReference type="InterPro" id="IPR036388">
    <property type="entry name" value="WH-like_DNA-bd_sf"/>
</dbReference>
<feature type="domain" description="HTH lysR-type" evidence="5">
    <location>
        <begin position="1"/>
        <end position="58"/>
    </location>
</feature>
<organism evidence="6 7">
    <name type="scientific">Acidaminobacter hydrogenoformans DSM 2784</name>
    <dbReference type="NCBI Taxonomy" id="1120920"/>
    <lineage>
        <taxon>Bacteria</taxon>
        <taxon>Bacillati</taxon>
        <taxon>Bacillota</taxon>
        <taxon>Clostridia</taxon>
        <taxon>Peptostreptococcales</taxon>
        <taxon>Acidaminobacteraceae</taxon>
        <taxon>Acidaminobacter</taxon>
    </lineage>
</organism>
<evidence type="ECO:0000256" key="2">
    <source>
        <dbReference type="ARBA" id="ARBA00023015"/>
    </source>
</evidence>
<dbReference type="InterPro" id="IPR005119">
    <property type="entry name" value="LysR_subst-bd"/>
</dbReference>
<dbReference type="FunFam" id="1.10.10.10:FF:000001">
    <property type="entry name" value="LysR family transcriptional regulator"/>
    <property type="match status" value="1"/>
</dbReference>
<dbReference type="PROSITE" id="PS50931">
    <property type="entry name" value="HTH_LYSR"/>
    <property type="match status" value="1"/>
</dbReference>
<keyword evidence="2" id="KW-0805">Transcription regulation</keyword>
<dbReference type="GO" id="GO:0005829">
    <property type="term" value="C:cytosol"/>
    <property type="evidence" value="ECO:0007669"/>
    <property type="project" value="TreeGrafter"/>
</dbReference>
<dbReference type="GO" id="GO:0003677">
    <property type="term" value="F:DNA binding"/>
    <property type="evidence" value="ECO:0007669"/>
    <property type="project" value="UniProtKB-KW"/>
</dbReference>
<dbReference type="Gene3D" id="1.10.10.10">
    <property type="entry name" value="Winged helix-like DNA-binding domain superfamily/Winged helix DNA-binding domain"/>
    <property type="match status" value="1"/>
</dbReference>
<keyword evidence="7" id="KW-1185">Reference proteome</keyword>
<dbReference type="SUPFAM" id="SSF46785">
    <property type="entry name" value="Winged helix' DNA-binding domain"/>
    <property type="match status" value="1"/>
</dbReference>
<protein>
    <submittedName>
        <fullName evidence="6">DNA-binding transcriptional regulator, LysR family</fullName>
    </submittedName>
</protein>
<dbReference type="OrthoDB" id="1652954at2"/>
<dbReference type="InterPro" id="IPR036390">
    <property type="entry name" value="WH_DNA-bd_sf"/>
</dbReference>
<evidence type="ECO:0000313" key="7">
    <source>
        <dbReference type="Proteomes" id="UP000199208"/>
    </source>
</evidence>
<keyword evidence="4" id="KW-0804">Transcription</keyword>
<dbReference type="PRINTS" id="PR00039">
    <property type="entry name" value="HTHLYSR"/>
</dbReference>
<evidence type="ECO:0000256" key="1">
    <source>
        <dbReference type="ARBA" id="ARBA00009437"/>
    </source>
</evidence>
<name>A0A1G5RYX6_9FIRM</name>
<proteinExistence type="inferred from homology"/>
<dbReference type="Pfam" id="PF03466">
    <property type="entry name" value="LysR_substrate"/>
    <property type="match status" value="1"/>
</dbReference>
<dbReference type="SUPFAM" id="SSF53850">
    <property type="entry name" value="Periplasmic binding protein-like II"/>
    <property type="match status" value="1"/>
</dbReference>
<dbReference type="EMBL" id="FMWL01000007">
    <property type="protein sequence ID" value="SCZ79312.1"/>
    <property type="molecule type" value="Genomic_DNA"/>
</dbReference>
<dbReference type="Pfam" id="PF00126">
    <property type="entry name" value="HTH_1"/>
    <property type="match status" value="1"/>
</dbReference>
<dbReference type="Proteomes" id="UP000199208">
    <property type="component" value="Unassembled WGS sequence"/>
</dbReference>
<evidence type="ECO:0000313" key="6">
    <source>
        <dbReference type="EMBL" id="SCZ79312.1"/>
    </source>
</evidence>
<evidence type="ECO:0000256" key="3">
    <source>
        <dbReference type="ARBA" id="ARBA00023125"/>
    </source>
</evidence>
<dbReference type="GO" id="GO:0003700">
    <property type="term" value="F:DNA-binding transcription factor activity"/>
    <property type="evidence" value="ECO:0007669"/>
    <property type="project" value="InterPro"/>
</dbReference>
<comment type="similarity">
    <text evidence="1">Belongs to the LysR transcriptional regulatory family.</text>
</comment>
<gene>
    <name evidence="6" type="ORF">SAMN03080599_01689</name>
</gene>
<evidence type="ECO:0000259" key="5">
    <source>
        <dbReference type="PROSITE" id="PS50931"/>
    </source>
</evidence>
<accession>A0A1G5RYX6</accession>
<dbReference type="PANTHER" id="PTHR30419">
    <property type="entry name" value="HTH-TYPE TRANSCRIPTIONAL REGULATOR YBHD"/>
    <property type="match status" value="1"/>
</dbReference>
<keyword evidence="3 6" id="KW-0238">DNA-binding</keyword>
<reference evidence="6 7" key="1">
    <citation type="submission" date="2016-10" db="EMBL/GenBank/DDBJ databases">
        <authorList>
            <person name="de Groot N.N."/>
        </authorList>
    </citation>
    <scope>NUCLEOTIDE SEQUENCE [LARGE SCALE GENOMIC DNA]</scope>
    <source>
        <strain evidence="6 7">DSM 2784</strain>
    </source>
</reference>
<dbReference type="AlphaFoldDB" id="A0A1G5RYX6"/>